<feature type="coiled-coil region" evidence="1">
    <location>
        <begin position="494"/>
        <end position="532"/>
    </location>
</feature>
<keyword evidence="2" id="KW-1133">Transmembrane helix</keyword>
<keyword evidence="2" id="KW-0812">Transmembrane</keyword>
<accession>A0A498CV39</accession>
<gene>
    <name evidence="3" type="ORF">BCL79_2289</name>
</gene>
<name>A0A498CV39_9GAMM</name>
<evidence type="ECO:0000313" key="4">
    <source>
        <dbReference type="Proteomes" id="UP000274786"/>
    </source>
</evidence>
<dbReference type="AlphaFoldDB" id="A0A498CV39"/>
<feature type="transmembrane region" description="Helical" evidence="2">
    <location>
        <begin position="460"/>
        <end position="491"/>
    </location>
</feature>
<comment type="caution">
    <text evidence="3">The sequence shown here is derived from an EMBL/GenBank/DDBJ whole genome shotgun (WGS) entry which is preliminary data.</text>
</comment>
<evidence type="ECO:0000256" key="2">
    <source>
        <dbReference type="SAM" id="Phobius"/>
    </source>
</evidence>
<organism evidence="3 4">
    <name type="scientific">Stenotrophomonas rhizophila</name>
    <dbReference type="NCBI Taxonomy" id="216778"/>
    <lineage>
        <taxon>Bacteria</taxon>
        <taxon>Pseudomonadati</taxon>
        <taxon>Pseudomonadota</taxon>
        <taxon>Gammaproteobacteria</taxon>
        <taxon>Lysobacterales</taxon>
        <taxon>Lysobacteraceae</taxon>
        <taxon>Stenotrophomonas</taxon>
    </lineage>
</organism>
<sequence>MSTQRIIHMADLSAINSSLRSLGQDLDALHTQAHAIQSDVGATRSELARLEKAFMDFVAADLKAKELSLAETRQVKIRQELENRFGHYAEVRRQTTGILQAADISLVRQDTIRAASENLMLAAPGYWLAPALVALAAWLNDQQDLAQRALAEAIRRDDEKTSLLFSLVSRRAGRLSAAQQWMDRYLGMQNPVELDRQTVVLIDAIAGGVFGVETARICVARTNEWIEELAQRAGFVEAQRSQWIDALRSKTPNGDDSARYPHLQRFSPTWPALQDSLNATATHAAVTRHFQSVFSGDVRATAGLAADVDALLTKLVSHFDAEELPLRRDEALCKLIIDENGDRPVADRRFQLQDPALEHRISFTQLLTNAAMHPETSQASRATQRFATAQSRSWILEAHQDLTASIRQAIPTEVEVTLDAWQGSTRDGSNQVELETSLNAHVDTGLAQALAGVKLRFQHWAVLVLGVLLLVMTIGNVIGMVIAALMLLWVGMAYKNLEKTRETVRADFARQREQLQNALKACMAEVVEVRRDLAARDAQSAELTALLESITPEQFTLGGHDTTRRILAATAEARP</sequence>
<keyword evidence="2" id="KW-0472">Membrane</keyword>
<evidence type="ECO:0000256" key="1">
    <source>
        <dbReference type="SAM" id="Coils"/>
    </source>
</evidence>
<dbReference type="RefSeq" id="WP_121040935.1">
    <property type="nucleotide sequence ID" value="NZ_RCDC01000004.1"/>
</dbReference>
<dbReference type="EMBL" id="RCDC01000004">
    <property type="protein sequence ID" value="RLK57875.1"/>
    <property type="molecule type" value="Genomic_DNA"/>
</dbReference>
<evidence type="ECO:0000313" key="3">
    <source>
        <dbReference type="EMBL" id="RLK57875.1"/>
    </source>
</evidence>
<dbReference type="Proteomes" id="UP000274786">
    <property type="component" value="Unassembled WGS sequence"/>
</dbReference>
<dbReference type="OrthoDB" id="3948624at2"/>
<protein>
    <submittedName>
        <fullName evidence="3">Uncharacterized protein</fullName>
    </submittedName>
</protein>
<reference evidence="3 4" key="1">
    <citation type="submission" date="2018-10" db="EMBL/GenBank/DDBJ databases">
        <title>Comparative analysis of microorganisms from saline springs in Andes Mountain Range, Colombia.</title>
        <authorList>
            <person name="Rubin E."/>
        </authorList>
    </citation>
    <scope>NUCLEOTIDE SEQUENCE [LARGE SCALE GENOMIC DNA]</scope>
    <source>
        <strain evidence="3 4">USBA GBX 843</strain>
    </source>
</reference>
<keyword evidence="1" id="KW-0175">Coiled coil</keyword>
<proteinExistence type="predicted"/>